<protein>
    <recommendedName>
        <fullName evidence="2">LysM domain-containing protein</fullName>
    </recommendedName>
</protein>
<sequence length="210" mass="23984">MGSVSSSTVMAEKISWYCALLMALMLVLSCCEVSETELSTVGHPRFFENKPCDEIYVVREGETLNTISEKCGDPYIVEENPHIHDPDDVFPGLVIKITPFIDRCTVSAKLPRTAPFRMGFRKVMLHIKKVLSQKKGIDLNGNVHGFRQVSGYLFSEPLCDVVMCIIFPAGMLCGDYDFWGLKYTMRIWRKQANRKLFRYEMVARHLTTKT</sequence>
<evidence type="ECO:0000313" key="3">
    <source>
        <dbReference type="EMBL" id="KAG6758555.1"/>
    </source>
</evidence>
<gene>
    <name evidence="3" type="ORF">POTOM_038914</name>
</gene>
<organism evidence="3 4">
    <name type="scientific">Populus tomentosa</name>
    <name type="common">Chinese white poplar</name>
    <dbReference type="NCBI Taxonomy" id="118781"/>
    <lineage>
        <taxon>Eukaryota</taxon>
        <taxon>Viridiplantae</taxon>
        <taxon>Streptophyta</taxon>
        <taxon>Embryophyta</taxon>
        <taxon>Tracheophyta</taxon>
        <taxon>Spermatophyta</taxon>
        <taxon>Magnoliopsida</taxon>
        <taxon>eudicotyledons</taxon>
        <taxon>Gunneridae</taxon>
        <taxon>Pentapetalae</taxon>
        <taxon>rosids</taxon>
        <taxon>fabids</taxon>
        <taxon>Malpighiales</taxon>
        <taxon>Salicaceae</taxon>
        <taxon>Saliceae</taxon>
        <taxon>Populus</taxon>
    </lineage>
</organism>
<evidence type="ECO:0000313" key="4">
    <source>
        <dbReference type="Proteomes" id="UP000886885"/>
    </source>
</evidence>
<dbReference type="OrthoDB" id="1417267at2759"/>
<proteinExistence type="predicted"/>
<feature type="domain" description="LysM" evidence="2">
    <location>
        <begin position="56"/>
        <end position="98"/>
    </location>
</feature>
<dbReference type="Pfam" id="PF01476">
    <property type="entry name" value="LysM"/>
    <property type="match status" value="1"/>
</dbReference>
<dbReference type="EMBL" id="JAAWWB010000020">
    <property type="protein sequence ID" value="KAG6758555.1"/>
    <property type="molecule type" value="Genomic_DNA"/>
</dbReference>
<name>A0A8X8CLG8_POPTO</name>
<reference evidence="3" key="1">
    <citation type="journal article" date="2020" name="bioRxiv">
        <title>Hybrid origin of Populus tomentosa Carr. identified through genome sequencing and phylogenomic analysis.</title>
        <authorList>
            <person name="An X."/>
            <person name="Gao K."/>
            <person name="Chen Z."/>
            <person name="Li J."/>
            <person name="Yang X."/>
            <person name="Yang X."/>
            <person name="Zhou J."/>
            <person name="Guo T."/>
            <person name="Zhao T."/>
            <person name="Huang S."/>
            <person name="Miao D."/>
            <person name="Khan W.U."/>
            <person name="Rao P."/>
            <person name="Ye M."/>
            <person name="Lei B."/>
            <person name="Liao W."/>
            <person name="Wang J."/>
            <person name="Ji L."/>
            <person name="Li Y."/>
            <person name="Guo B."/>
            <person name="Mustafa N.S."/>
            <person name="Li S."/>
            <person name="Yun Q."/>
            <person name="Keller S.R."/>
            <person name="Mao J."/>
            <person name="Zhang R."/>
            <person name="Strauss S.H."/>
        </authorList>
    </citation>
    <scope>NUCLEOTIDE SEQUENCE</scope>
    <source>
        <strain evidence="3">GM15</strain>
        <tissue evidence="3">Leaf</tissue>
    </source>
</reference>
<dbReference type="PANTHER" id="PTHR33648:SF33">
    <property type="entry name" value="PEPTIDOGLYCAN-BINDING LYSM DOMAIN PROTEIN"/>
    <property type="match status" value="1"/>
</dbReference>
<dbReference type="PANTHER" id="PTHR33648">
    <property type="entry name" value="EMBRYO SAC 1"/>
    <property type="match status" value="1"/>
</dbReference>
<dbReference type="Proteomes" id="UP000886885">
    <property type="component" value="Chromosome 10D"/>
</dbReference>
<feature type="signal peptide" evidence="1">
    <location>
        <begin position="1"/>
        <end position="36"/>
    </location>
</feature>
<keyword evidence="4" id="KW-1185">Reference proteome</keyword>
<accession>A0A8X8CLG8</accession>
<evidence type="ECO:0000259" key="2">
    <source>
        <dbReference type="Pfam" id="PF01476"/>
    </source>
</evidence>
<feature type="chain" id="PRO_5036487166" description="LysM domain-containing protein" evidence="1">
    <location>
        <begin position="37"/>
        <end position="210"/>
    </location>
</feature>
<keyword evidence="1" id="KW-0732">Signal</keyword>
<dbReference type="AlphaFoldDB" id="A0A8X8CLG8"/>
<dbReference type="InterPro" id="IPR018392">
    <property type="entry name" value="LysM"/>
</dbReference>
<evidence type="ECO:0000256" key="1">
    <source>
        <dbReference type="SAM" id="SignalP"/>
    </source>
</evidence>
<dbReference type="CDD" id="cd00118">
    <property type="entry name" value="LysM"/>
    <property type="match status" value="1"/>
</dbReference>
<comment type="caution">
    <text evidence="3">The sequence shown here is derived from an EMBL/GenBank/DDBJ whole genome shotgun (WGS) entry which is preliminary data.</text>
</comment>